<dbReference type="PANTHER" id="PTHR32309:SF13">
    <property type="entry name" value="FERRIC ENTEROBACTIN TRANSPORT PROTEIN FEPE"/>
    <property type="match status" value="1"/>
</dbReference>
<evidence type="ECO:0000256" key="8">
    <source>
        <dbReference type="ARBA" id="ARBA00023136"/>
    </source>
</evidence>
<dbReference type="PANTHER" id="PTHR32309">
    <property type="entry name" value="TYROSINE-PROTEIN KINASE"/>
    <property type="match status" value="1"/>
</dbReference>
<evidence type="ECO:0000256" key="4">
    <source>
        <dbReference type="ARBA" id="ARBA00022692"/>
    </source>
</evidence>
<gene>
    <name evidence="10" type="ORF">ACFFRI_04780</name>
</gene>
<keyword evidence="3" id="KW-1003">Cell membrane</keyword>
<evidence type="ECO:0000256" key="1">
    <source>
        <dbReference type="ARBA" id="ARBA00004651"/>
    </source>
</evidence>
<accession>A0ABV5K945</accession>
<keyword evidence="5" id="KW-0547">Nucleotide-binding</keyword>
<comment type="similarity">
    <text evidence="2">Belongs to the CpsC/CapA family.</text>
</comment>
<evidence type="ECO:0000313" key="10">
    <source>
        <dbReference type="EMBL" id="MFB9312350.1"/>
    </source>
</evidence>
<evidence type="ECO:0000256" key="7">
    <source>
        <dbReference type="ARBA" id="ARBA00022989"/>
    </source>
</evidence>
<keyword evidence="10" id="KW-0808">Transferase</keyword>
<organism evidence="10 11">
    <name type="scientific">Nocardioides plantarum</name>
    <dbReference type="NCBI Taxonomy" id="29299"/>
    <lineage>
        <taxon>Bacteria</taxon>
        <taxon>Bacillati</taxon>
        <taxon>Actinomycetota</taxon>
        <taxon>Actinomycetes</taxon>
        <taxon>Propionibacteriales</taxon>
        <taxon>Nocardioidaceae</taxon>
        <taxon>Nocardioides</taxon>
    </lineage>
</organism>
<proteinExistence type="inferred from homology"/>
<dbReference type="NCBIfam" id="TIGR01007">
    <property type="entry name" value="eps_fam"/>
    <property type="match status" value="1"/>
</dbReference>
<sequence>MELRDYWLTIRRRWKLIVLCVLLATAAASLLTWQSTPLYASSSQIFVSTASANASEAGAGNQFATQRVTSYVDLVGTRKLSETVAEKLGGEFTPDAVRGAVTAEVVPDTVNMVITARYDDPVVARDIAQAYAVELSRLVSEIETPQGGGKAPIRASIVDNAQADDTPVSPNVPRNVGLGILLGLLLGVGLAVLRDLLDTSISTSADLAQVTSRPVLGNINTDTVAVRKVPSEALGEPTPWAEAFRVLRTNMQYVEVDSDHRVFVISSSLPSEGRSTTATNLAITLAMAGETVCIVECDLRRPTMATRLSLDDSVGTTSVLIGKVSLDDALQPYGDTGLQVLTSGPRPPNPSELLQSHQMESLIKELRDRFSVVLLDAPPLLPVTDAALLAARADGMLAVVRHGRTTRDQLAHALERVDSVGAKCVGVVMNMVPAKGRGRRGYGYSYGYDYTYTERPPSRFAKRKVRHARAY</sequence>
<keyword evidence="4" id="KW-0812">Transmembrane</keyword>
<feature type="domain" description="Polysaccharide chain length determinant N-terminal" evidence="9">
    <location>
        <begin position="2"/>
        <end position="78"/>
    </location>
</feature>
<dbReference type="CDD" id="cd05387">
    <property type="entry name" value="BY-kinase"/>
    <property type="match status" value="1"/>
</dbReference>
<dbReference type="EMBL" id="JBHMDG010000005">
    <property type="protein sequence ID" value="MFB9312350.1"/>
    <property type="molecule type" value="Genomic_DNA"/>
</dbReference>
<evidence type="ECO:0000256" key="6">
    <source>
        <dbReference type="ARBA" id="ARBA00022840"/>
    </source>
</evidence>
<comment type="subcellular location">
    <subcellularLocation>
        <location evidence="1">Cell membrane</location>
        <topology evidence="1">Multi-pass membrane protein</topology>
    </subcellularLocation>
</comment>
<evidence type="ECO:0000256" key="2">
    <source>
        <dbReference type="ARBA" id="ARBA00006683"/>
    </source>
</evidence>
<dbReference type="InterPro" id="IPR027417">
    <property type="entry name" value="P-loop_NTPase"/>
</dbReference>
<dbReference type="InterPro" id="IPR003856">
    <property type="entry name" value="LPS_length_determ_N"/>
</dbReference>
<keyword evidence="7" id="KW-1133">Transmembrane helix</keyword>
<dbReference type="InterPro" id="IPR050445">
    <property type="entry name" value="Bact_polysacc_biosynth/exp"/>
</dbReference>
<evidence type="ECO:0000313" key="11">
    <source>
        <dbReference type="Proteomes" id="UP001589750"/>
    </source>
</evidence>
<dbReference type="RefSeq" id="WP_140008334.1">
    <property type="nucleotide sequence ID" value="NZ_JBHMDG010000005.1"/>
</dbReference>
<dbReference type="Proteomes" id="UP001589750">
    <property type="component" value="Unassembled WGS sequence"/>
</dbReference>
<comment type="caution">
    <text evidence="10">The sequence shown here is derived from an EMBL/GenBank/DDBJ whole genome shotgun (WGS) entry which is preliminary data.</text>
</comment>
<dbReference type="InterPro" id="IPR005702">
    <property type="entry name" value="Wzc-like_C"/>
</dbReference>
<dbReference type="SUPFAM" id="SSF52540">
    <property type="entry name" value="P-loop containing nucleoside triphosphate hydrolases"/>
    <property type="match status" value="1"/>
</dbReference>
<dbReference type="Pfam" id="PF02706">
    <property type="entry name" value="Wzz"/>
    <property type="match status" value="1"/>
</dbReference>
<keyword evidence="6" id="KW-0067">ATP-binding</keyword>
<reference evidence="10 11" key="1">
    <citation type="submission" date="2024-09" db="EMBL/GenBank/DDBJ databases">
        <authorList>
            <person name="Sun Q."/>
            <person name="Mori K."/>
        </authorList>
    </citation>
    <scope>NUCLEOTIDE SEQUENCE [LARGE SCALE GENOMIC DNA]</scope>
    <source>
        <strain evidence="10 11">JCM 9626</strain>
    </source>
</reference>
<dbReference type="Gene3D" id="3.40.50.300">
    <property type="entry name" value="P-loop containing nucleotide triphosphate hydrolases"/>
    <property type="match status" value="1"/>
</dbReference>
<evidence type="ECO:0000256" key="3">
    <source>
        <dbReference type="ARBA" id="ARBA00022475"/>
    </source>
</evidence>
<keyword evidence="11" id="KW-1185">Reference proteome</keyword>
<keyword evidence="8" id="KW-0472">Membrane</keyword>
<evidence type="ECO:0000256" key="5">
    <source>
        <dbReference type="ARBA" id="ARBA00022741"/>
    </source>
</evidence>
<evidence type="ECO:0000259" key="9">
    <source>
        <dbReference type="Pfam" id="PF02706"/>
    </source>
</evidence>
<dbReference type="EC" id="2.7.10.2" evidence="10"/>
<name>A0ABV5K945_9ACTN</name>
<dbReference type="GO" id="GO:0004715">
    <property type="term" value="F:non-membrane spanning protein tyrosine kinase activity"/>
    <property type="evidence" value="ECO:0007669"/>
    <property type="project" value="UniProtKB-EC"/>
</dbReference>
<protein>
    <submittedName>
        <fullName evidence="10">Polysaccharide biosynthesis tyrosine autokinase</fullName>
        <ecNumber evidence="10">2.7.10.2</ecNumber>
    </submittedName>
</protein>